<comment type="caution">
    <text evidence="2">The sequence shown here is derived from an EMBL/GenBank/DDBJ whole genome shotgun (WGS) entry which is preliminary data.</text>
</comment>
<dbReference type="Pfam" id="PF01494">
    <property type="entry name" value="FAD_binding_3"/>
    <property type="match status" value="1"/>
</dbReference>
<dbReference type="InterPro" id="IPR051704">
    <property type="entry name" value="FAD_aromatic-hydroxylase"/>
</dbReference>
<name>A0ABW3VQD9_9PSEU</name>
<dbReference type="InterPro" id="IPR002938">
    <property type="entry name" value="FAD-bd"/>
</dbReference>
<dbReference type="Proteomes" id="UP001597182">
    <property type="component" value="Unassembled WGS sequence"/>
</dbReference>
<dbReference type="EMBL" id="JBHTMB010000283">
    <property type="protein sequence ID" value="MFD1237332.1"/>
    <property type="molecule type" value="Genomic_DNA"/>
</dbReference>
<dbReference type="PRINTS" id="PR00420">
    <property type="entry name" value="RNGMNOXGNASE"/>
</dbReference>
<dbReference type="Gene3D" id="3.50.50.60">
    <property type="entry name" value="FAD/NAD(P)-binding domain"/>
    <property type="match status" value="1"/>
</dbReference>
<dbReference type="PANTHER" id="PTHR46865">
    <property type="entry name" value="OXIDOREDUCTASE-RELATED"/>
    <property type="match status" value="1"/>
</dbReference>
<feature type="domain" description="FAD-binding" evidence="1">
    <location>
        <begin position="2"/>
        <end position="323"/>
    </location>
</feature>
<dbReference type="RefSeq" id="WP_346093852.1">
    <property type="nucleotide sequence ID" value="NZ_BAABKS010000082.1"/>
</dbReference>
<reference evidence="3" key="1">
    <citation type="journal article" date="2019" name="Int. J. Syst. Evol. Microbiol.">
        <title>The Global Catalogue of Microorganisms (GCM) 10K type strain sequencing project: providing services to taxonomists for standard genome sequencing and annotation.</title>
        <authorList>
            <consortium name="The Broad Institute Genomics Platform"/>
            <consortium name="The Broad Institute Genome Sequencing Center for Infectious Disease"/>
            <person name="Wu L."/>
            <person name="Ma J."/>
        </authorList>
    </citation>
    <scope>NUCLEOTIDE SEQUENCE [LARGE SCALE GENOMIC DNA]</scope>
    <source>
        <strain evidence="3">CCUG 49018</strain>
    </source>
</reference>
<evidence type="ECO:0000313" key="2">
    <source>
        <dbReference type="EMBL" id="MFD1237332.1"/>
    </source>
</evidence>
<evidence type="ECO:0000259" key="1">
    <source>
        <dbReference type="Pfam" id="PF01494"/>
    </source>
</evidence>
<accession>A0ABW3VQD9</accession>
<sequence length="395" mass="42559">MRVLIVGSGIAGPTLAYWLARTGHEPTLVERAPQPRRGGYLVDFWGAGFDVAERMGIAAELHRSGHHLTEARSVDRRGRRVASFPAEAVVGDLGDRYVTIARSDLASTIMSALDGRVETLFGETVAAVDDVDGAVHVRFASGTSRDFDLVVGADGLHSAVRTLTFGAQEQFERYLGMVVAVFEVEGYAPRTEGAAVMHADVGFQLLRVSLRDDVTMFCVSLRHDDDLATVPDGPQEQQALLRHRLAGAGWETPAVLDTMGSARTFFFDRVSQIRMPSWTRGRVALVGDAAACPSFLAGQGSALAMVEAYVLAVELARADGDHARAFARYHERLGPLLRSKQDAAVGLGLAFAPRNRAALAVRNVAMRLMGLPYVPNLVMGRSLRDAVELPAVPVA</sequence>
<evidence type="ECO:0000313" key="3">
    <source>
        <dbReference type="Proteomes" id="UP001597182"/>
    </source>
</evidence>
<keyword evidence="3" id="KW-1185">Reference proteome</keyword>
<organism evidence="2 3">
    <name type="scientific">Pseudonocardia benzenivorans</name>
    <dbReference type="NCBI Taxonomy" id="228005"/>
    <lineage>
        <taxon>Bacteria</taxon>
        <taxon>Bacillati</taxon>
        <taxon>Actinomycetota</taxon>
        <taxon>Actinomycetes</taxon>
        <taxon>Pseudonocardiales</taxon>
        <taxon>Pseudonocardiaceae</taxon>
        <taxon>Pseudonocardia</taxon>
    </lineage>
</organism>
<dbReference type="SUPFAM" id="SSF51905">
    <property type="entry name" value="FAD/NAD(P)-binding domain"/>
    <property type="match status" value="1"/>
</dbReference>
<dbReference type="PANTHER" id="PTHR46865:SF8">
    <property type="entry name" value="POSSIBLE OXIDOREDUCTASE"/>
    <property type="match status" value="1"/>
</dbReference>
<gene>
    <name evidence="2" type="ORF">ACFQ34_28945</name>
</gene>
<dbReference type="NCBIfam" id="NF005761">
    <property type="entry name" value="PRK07588.1"/>
    <property type="match status" value="1"/>
</dbReference>
<dbReference type="InterPro" id="IPR036188">
    <property type="entry name" value="FAD/NAD-bd_sf"/>
</dbReference>
<protein>
    <submittedName>
        <fullName evidence="2">FAD-binding domain</fullName>
    </submittedName>
</protein>
<dbReference type="Gene3D" id="3.30.9.10">
    <property type="entry name" value="D-Amino Acid Oxidase, subunit A, domain 2"/>
    <property type="match status" value="1"/>
</dbReference>
<proteinExistence type="predicted"/>